<keyword evidence="2" id="KW-1185">Reference proteome</keyword>
<proteinExistence type="predicted"/>
<dbReference type="GO" id="GO:0016042">
    <property type="term" value="P:lipid catabolic process"/>
    <property type="evidence" value="ECO:0007669"/>
    <property type="project" value="InterPro"/>
</dbReference>
<dbReference type="InterPro" id="IPR002918">
    <property type="entry name" value="Lipase_EstA/Esterase_EstB"/>
</dbReference>
<dbReference type="SUPFAM" id="SSF53474">
    <property type="entry name" value="alpha/beta-Hydrolases"/>
    <property type="match status" value="2"/>
</dbReference>
<evidence type="ECO:0000256" key="1">
    <source>
        <dbReference type="SAM" id="SignalP"/>
    </source>
</evidence>
<evidence type="ECO:0000313" key="3">
    <source>
        <dbReference type="WBParaSite" id="GPLIN_001367000"/>
    </source>
</evidence>
<dbReference type="PANTHER" id="PTHR32015:SF3">
    <property type="entry name" value="TRIACYLGLYCEROL LIPASE"/>
    <property type="match status" value="1"/>
</dbReference>
<dbReference type="WBParaSite" id="GPLIN_001367000">
    <property type="protein sequence ID" value="GPLIN_001367000"/>
    <property type="gene ID" value="GPLIN_001367000"/>
</dbReference>
<feature type="chain" id="PRO_5008147750" evidence="1">
    <location>
        <begin position="20"/>
        <end position="468"/>
    </location>
</feature>
<dbReference type="GO" id="GO:0016298">
    <property type="term" value="F:lipase activity"/>
    <property type="evidence" value="ECO:0007669"/>
    <property type="project" value="TreeGrafter"/>
</dbReference>
<organism evidence="2 3">
    <name type="scientific">Globodera pallida</name>
    <name type="common">Potato cyst nematode worm</name>
    <name type="synonym">Heterodera pallida</name>
    <dbReference type="NCBI Taxonomy" id="36090"/>
    <lineage>
        <taxon>Eukaryota</taxon>
        <taxon>Metazoa</taxon>
        <taxon>Ecdysozoa</taxon>
        <taxon>Nematoda</taxon>
        <taxon>Chromadorea</taxon>
        <taxon>Rhabditida</taxon>
        <taxon>Tylenchina</taxon>
        <taxon>Tylenchomorpha</taxon>
        <taxon>Tylenchoidea</taxon>
        <taxon>Heteroderidae</taxon>
        <taxon>Heteroderinae</taxon>
        <taxon>Globodera</taxon>
    </lineage>
</organism>
<dbReference type="Proteomes" id="UP000050741">
    <property type="component" value="Unassembled WGS sequence"/>
</dbReference>
<reference evidence="2" key="1">
    <citation type="submission" date="2013-12" db="EMBL/GenBank/DDBJ databases">
        <authorList>
            <person name="Aslett M."/>
        </authorList>
    </citation>
    <scope>NUCLEOTIDE SEQUENCE [LARGE SCALE GENOMIC DNA]</scope>
    <source>
        <strain evidence="2">Lindley</strain>
    </source>
</reference>
<dbReference type="AlphaFoldDB" id="A0A183CLB4"/>
<sequence length="468" mass="49863">MCCYKVLLHLPLLLFVVHGEFSADFRVFIHNRYGIAVVNQLERADLGADASAGGRAPGVAPSAEEAAVIVHGISNKISRFNGILQALSARGIEAYGTTWGDGGMTPVGLVELKCAYVKQIRSMIIAVREYTGKKVDVIAYSMGSPLARKAILGGVCVDTRELLGVPLTEHVDTFLSVAGANNGAALCVLPALLPLGTCNRKNGLHCESEFLTDVNARTRYEGANTFSIFSAEDEKAILRAILALLTAGGRAPGAAPSAEEAAVIVHGISNKISRFNGILQALGARGIEAYGTTWGDGGMTPVGLVELKCAYVKQIRSMIIAVREYTGKKVDVIAYSMGSPLARKAILGGVCVDTRELLGVPLTEHANNGAALCVLPALLPLGTCNRKNGLHCESEFLTDVNARTRYEGANTFSIFSAEDEKIGYRTCSRLSSPVVGGSGFVKKSGSHDEVLDNTIEMQINFIRRHRPK</sequence>
<dbReference type="Gene3D" id="3.40.50.1820">
    <property type="entry name" value="alpha/beta hydrolase"/>
    <property type="match status" value="2"/>
</dbReference>
<reference evidence="2" key="2">
    <citation type="submission" date="2014-05" db="EMBL/GenBank/DDBJ databases">
        <title>The genome and life-stage specific transcriptomes of Globodera pallida elucidate key aspects of plant parasitism by a cyst nematode.</title>
        <authorList>
            <person name="Cotton J.A."/>
            <person name="Lilley C.J."/>
            <person name="Jones L.M."/>
            <person name="Kikuchi T."/>
            <person name="Reid A.J."/>
            <person name="Thorpe P."/>
            <person name="Tsai I.J."/>
            <person name="Beasley H."/>
            <person name="Blok V."/>
            <person name="Cock P.J.A."/>
            <person name="Van den Akker S.E."/>
            <person name="Holroyd N."/>
            <person name="Hunt M."/>
            <person name="Mantelin S."/>
            <person name="Naghra H."/>
            <person name="Pain A."/>
            <person name="Palomares-Rius J.E."/>
            <person name="Zarowiecki M."/>
            <person name="Berriman M."/>
            <person name="Jones J.T."/>
            <person name="Urwin P.E."/>
        </authorList>
    </citation>
    <scope>NUCLEOTIDE SEQUENCE [LARGE SCALE GENOMIC DNA]</scope>
    <source>
        <strain evidence="2">Lindley</strain>
    </source>
</reference>
<dbReference type="PANTHER" id="PTHR32015">
    <property type="entry name" value="FASTING INDUCED LIPASE"/>
    <property type="match status" value="1"/>
</dbReference>
<protein>
    <submittedName>
        <fullName evidence="3">Lipase domain-containing protein</fullName>
    </submittedName>
</protein>
<name>A0A183CLB4_GLOPA</name>
<keyword evidence="1" id="KW-0732">Signal</keyword>
<dbReference type="InterPro" id="IPR029058">
    <property type="entry name" value="AB_hydrolase_fold"/>
</dbReference>
<dbReference type="Pfam" id="PF01674">
    <property type="entry name" value="Lipase_2"/>
    <property type="match status" value="2"/>
</dbReference>
<reference evidence="3" key="3">
    <citation type="submission" date="2016-06" db="UniProtKB">
        <authorList>
            <consortium name="WormBaseParasite"/>
        </authorList>
    </citation>
    <scope>IDENTIFICATION</scope>
</reference>
<feature type="signal peptide" evidence="1">
    <location>
        <begin position="1"/>
        <end position="19"/>
    </location>
</feature>
<accession>A0A183CLB4</accession>
<evidence type="ECO:0000313" key="2">
    <source>
        <dbReference type="Proteomes" id="UP000050741"/>
    </source>
</evidence>